<dbReference type="AlphaFoldDB" id="A0A382QG38"/>
<protein>
    <submittedName>
        <fullName evidence="1">Uncharacterized protein</fullName>
    </submittedName>
</protein>
<gene>
    <name evidence="1" type="ORF">METZ01_LOCUS336466</name>
</gene>
<name>A0A382QG38_9ZZZZ</name>
<organism evidence="1">
    <name type="scientific">marine metagenome</name>
    <dbReference type="NCBI Taxonomy" id="408172"/>
    <lineage>
        <taxon>unclassified sequences</taxon>
        <taxon>metagenomes</taxon>
        <taxon>ecological metagenomes</taxon>
    </lineage>
</organism>
<dbReference type="EMBL" id="UINC01113778">
    <property type="protein sequence ID" value="SVC83612.1"/>
    <property type="molecule type" value="Genomic_DNA"/>
</dbReference>
<evidence type="ECO:0000313" key="1">
    <source>
        <dbReference type="EMBL" id="SVC83612.1"/>
    </source>
</evidence>
<proteinExistence type="predicted"/>
<accession>A0A382QG38</accession>
<sequence length="66" mass="7187">MPAENIGHGEWHMAFSGKRDSVTMSFGVATLVPGRCLSDATFLKLAEDHMHTPKIYCPAGDSIPQK</sequence>
<reference evidence="1" key="1">
    <citation type="submission" date="2018-05" db="EMBL/GenBank/DDBJ databases">
        <authorList>
            <person name="Lanie J.A."/>
            <person name="Ng W.-L."/>
            <person name="Kazmierczak K.M."/>
            <person name="Andrzejewski T.M."/>
            <person name="Davidsen T.M."/>
            <person name="Wayne K.J."/>
            <person name="Tettelin H."/>
            <person name="Glass J.I."/>
            <person name="Rusch D."/>
            <person name="Podicherti R."/>
            <person name="Tsui H.-C.T."/>
            <person name="Winkler M.E."/>
        </authorList>
    </citation>
    <scope>NUCLEOTIDE SEQUENCE</scope>
</reference>